<dbReference type="CDD" id="cd07737">
    <property type="entry name" value="YcbL-like_MBL-fold"/>
    <property type="match status" value="1"/>
</dbReference>
<dbReference type="InterPro" id="IPR036866">
    <property type="entry name" value="RibonucZ/Hydroxyglut_hydro"/>
</dbReference>
<comment type="cofactor">
    <cofactor evidence="1">
        <name>Zn(2+)</name>
        <dbReference type="ChEBI" id="CHEBI:29105"/>
    </cofactor>
</comment>
<organism evidence="6 7">
    <name type="scientific">Aliikangiella coralliicola</name>
    <dbReference type="NCBI Taxonomy" id="2592383"/>
    <lineage>
        <taxon>Bacteria</taxon>
        <taxon>Pseudomonadati</taxon>
        <taxon>Pseudomonadota</taxon>
        <taxon>Gammaproteobacteria</taxon>
        <taxon>Oceanospirillales</taxon>
        <taxon>Pleioneaceae</taxon>
        <taxon>Aliikangiella</taxon>
    </lineage>
</organism>
<dbReference type="PANTHER" id="PTHR46233:SF3">
    <property type="entry name" value="HYDROXYACYLGLUTATHIONE HYDROLASE GLOC"/>
    <property type="match status" value="1"/>
</dbReference>
<dbReference type="Pfam" id="PF00753">
    <property type="entry name" value="Lactamase_B"/>
    <property type="match status" value="1"/>
</dbReference>
<dbReference type="GO" id="GO:0016787">
    <property type="term" value="F:hydrolase activity"/>
    <property type="evidence" value="ECO:0007669"/>
    <property type="project" value="UniProtKB-KW"/>
</dbReference>
<feature type="domain" description="Metallo-beta-lactamase" evidence="5">
    <location>
        <begin position="14"/>
        <end position="194"/>
    </location>
</feature>
<keyword evidence="7" id="KW-1185">Reference proteome</keyword>
<dbReference type="InterPro" id="IPR001279">
    <property type="entry name" value="Metallo-B-lactamas"/>
</dbReference>
<dbReference type="SUPFAM" id="SSF56281">
    <property type="entry name" value="Metallo-hydrolase/oxidoreductase"/>
    <property type="match status" value="1"/>
</dbReference>
<gene>
    <name evidence="6" type="ORF">FLL46_23015</name>
</gene>
<evidence type="ECO:0000256" key="3">
    <source>
        <dbReference type="ARBA" id="ARBA00022801"/>
    </source>
</evidence>
<comment type="caution">
    <text evidence="6">The sequence shown here is derived from an EMBL/GenBank/DDBJ whole genome shotgun (WGS) entry which is preliminary data.</text>
</comment>
<protein>
    <submittedName>
        <fullName evidence="6">MBL fold metallo-hydrolase</fullName>
    </submittedName>
</protein>
<dbReference type="SMART" id="SM00849">
    <property type="entry name" value="Lactamase_B"/>
    <property type="match status" value="1"/>
</dbReference>
<keyword evidence="4" id="KW-0862">Zinc</keyword>
<keyword evidence="2" id="KW-0479">Metal-binding</keyword>
<reference evidence="6 7" key="1">
    <citation type="submission" date="2019-07" db="EMBL/GenBank/DDBJ databases">
        <title>Draft genome for Aliikangiella sp. M105.</title>
        <authorList>
            <person name="Wang G."/>
        </authorList>
    </citation>
    <scope>NUCLEOTIDE SEQUENCE [LARGE SCALE GENOMIC DNA]</scope>
    <source>
        <strain evidence="6 7">M105</strain>
    </source>
</reference>
<keyword evidence="3 6" id="KW-0378">Hydrolase</keyword>
<evidence type="ECO:0000256" key="1">
    <source>
        <dbReference type="ARBA" id="ARBA00001947"/>
    </source>
</evidence>
<name>A0A545U4U2_9GAMM</name>
<evidence type="ECO:0000256" key="2">
    <source>
        <dbReference type="ARBA" id="ARBA00022723"/>
    </source>
</evidence>
<evidence type="ECO:0000313" key="7">
    <source>
        <dbReference type="Proteomes" id="UP000315439"/>
    </source>
</evidence>
<evidence type="ECO:0000313" key="6">
    <source>
        <dbReference type="EMBL" id="TQV84488.1"/>
    </source>
</evidence>
<dbReference type="Gene3D" id="3.60.15.10">
    <property type="entry name" value="Ribonuclease Z/Hydroxyacylglutathione hydrolase-like"/>
    <property type="match status" value="1"/>
</dbReference>
<dbReference type="PANTHER" id="PTHR46233">
    <property type="entry name" value="HYDROXYACYLGLUTATHIONE HYDROLASE GLOC"/>
    <property type="match status" value="1"/>
</dbReference>
<proteinExistence type="predicted"/>
<dbReference type="Proteomes" id="UP000315439">
    <property type="component" value="Unassembled WGS sequence"/>
</dbReference>
<dbReference type="RefSeq" id="WP_142934149.1">
    <property type="nucleotide sequence ID" value="NZ_ML660170.1"/>
</dbReference>
<dbReference type="OrthoDB" id="9802991at2"/>
<evidence type="ECO:0000259" key="5">
    <source>
        <dbReference type="SMART" id="SM00849"/>
    </source>
</evidence>
<dbReference type="AlphaFoldDB" id="A0A545U4U2"/>
<evidence type="ECO:0000256" key="4">
    <source>
        <dbReference type="ARBA" id="ARBA00022833"/>
    </source>
</evidence>
<accession>A0A545U4U2</accession>
<sequence length="218" mass="23804">MSLRVEVTKVTPFQQNCSVIWCSETLKAAVVDPGGDLDKILGIISKHQLNIEKILLTHGHLDHAGGAAALARQLSIPVEGPHQDDDFWLQGMEQQAQNYGFSGVEVCVPDRWLNEGESIHVGKEKLDVYHCPGHTPGHIIFHHQSSQLAFVGDVLFKGSIGRTDFPRGDFQTLVNSITTKLWPLGNKTRFVSGHGPISDFASERASNAFVSDAKLASA</sequence>
<dbReference type="GO" id="GO:0046872">
    <property type="term" value="F:metal ion binding"/>
    <property type="evidence" value="ECO:0007669"/>
    <property type="project" value="UniProtKB-KW"/>
</dbReference>
<dbReference type="InterPro" id="IPR051453">
    <property type="entry name" value="MBL_Glyoxalase_II"/>
</dbReference>
<dbReference type="EMBL" id="VIKS01000014">
    <property type="protein sequence ID" value="TQV84488.1"/>
    <property type="molecule type" value="Genomic_DNA"/>
</dbReference>